<accession>A7AM37</accession>
<reference evidence="2" key="2">
    <citation type="journal article" date="2020" name="Data Brief">
        <title>Transcriptome dataset of Babesia bovis life stages within vertebrate and invertebrate hosts.</title>
        <authorList>
            <person name="Ueti M.W."/>
            <person name="Johnson W.C."/>
            <person name="Kappmeyer L.S."/>
            <person name="Herndon D.R."/>
            <person name="Mousel M.R."/>
            <person name="Reif K.E."/>
            <person name="Taus N.S."/>
            <person name="Ifeonu O.O."/>
            <person name="Silva J.C."/>
            <person name="Suarez C.E."/>
            <person name="Brayton K.A."/>
        </authorList>
    </citation>
    <scope>NUCLEOTIDE SEQUENCE [LARGE SCALE GENOMIC DNA]</scope>
</reference>
<sequence length="793" mass="88824">MASAAYETPRLVELDNAIDAVSGLVQSYERIEWHVCRLELREASCLLARCYQDTVSLCSDVVNESGFQATCASIRGKCFSEMRRMLPVAFGDFLYSEIEAIRFNERSLPSGSPSSVDTDYRALYQQVVHESSVDSVSVNEESAQVLHRLRWMYLQRYRLLVKVVLFVGQRWLSFADNGHVQDGCVTIHLNSGQVPLSYVELTDAISLVGMWDTYLRFVEHCARRYTGVKFSVNGGYNSESSPLSFIHDHCFRLLDRSRPVSVVSIDNYSDARAMVTGVAYRISRVNSVLCDLLRHYGGSGAANSDGNTASNELTSFKSLDAPYIDMLVCTLISRLCDTCYSCWELEHPSVAIIDEFRVLSDELITNCGIGASTSSIWGLHFFGCMTSRWEEHVLSFTRLCARSQCTEDYSKLVSVSDGAISQDGHLRRVDLQGLTSVLVKVLASDLLGVDLRQLLVAINWDTYIQSCAVSNNLYTLSALLFIISAQPMALLYIAAAKLPPGIVSRHMVTELFQRYSSLLQSVLVTYLMCTQDSFKQFVLDISKTLSGDEDMKSLGALNNPLRNFMVLLSNVCLLSGASVLVPQFIHSLGNQLSLPRCGDVDSGFIVDSLKSHFHTCALYVHFRKLEDYLLTQLVAFIQQVLHKVVSRVLNGLNHQSSDFGDDVITMLTQISSLSEAIMPPRLHRTLMCLVLDLYFTTVPDIFLDYVELLNYQPSEDILSSVTSFVLRMEDALLKCSSGLGNGACDFVYYSKFVSFIAVFRHDFSVLEDSKSLYSQRDLNRLCKLCRCIQQRIG</sequence>
<dbReference type="GeneID" id="5479434"/>
<dbReference type="InParanoid" id="A7AM37"/>
<name>A7AM37_BABBO</name>
<dbReference type="KEGG" id="bbo:BBOV_III000540"/>
<dbReference type="RefSeq" id="XP_001611189.1">
    <property type="nucleotide sequence ID" value="XM_001611139.1"/>
</dbReference>
<evidence type="ECO:0000313" key="2">
    <source>
        <dbReference type="Proteomes" id="UP000002173"/>
    </source>
</evidence>
<dbReference type="VEuPathDB" id="PiroplasmaDB:BBOV_III000540"/>
<dbReference type="Proteomes" id="UP000002173">
    <property type="component" value="Unassembled WGS sequence"/>
</dbReference>
<proteinExistence type="predicted"/>
<organism evidence="1 2">
    <name type="scientific">Babesia bovis</name>
    <dbReference type="NCBI Taxonomy" id="5865"/>
    <lineage>
        <taxon>Eukaryota</taxon>
        <taxon>Sar</taxon>
        <taxon>Alveolata</taxon>
        <taxon>Apicomplexa</taxon>
        <taxon>Aconoidasida</taxon>
        <taxon>Piroplasmida</taxon>
        <taxon>Babesiidae</taxon>
        <taxon>Babesia</taxon>
    </lineage>
</organism>
<dbReference type="eggNOG" id="ENOG502TN6X">
    <property type="taxonomic scope" value="Eukaryota"/>
</dbReference>
<reference evidence="2" key="3">
    <citation type="journal article" date="2021" name="Int. J. Parasitol.">
        <title>Comparative analysis of gene expression between Babesia bovis blood stages and kinetes allowed by improved genome annotation.</title>
        <authorList>
            <person name="Ueti M.W."/>
            <person name="Johnson W.C."/>
            <person name="Kappmeyer L.S."/>
            <person name="Herndon D.R."/>
            <person name="Mousel M.R."/>
            <person name="Reif K.E."/>
            <person name="Taus N.S."/>
            <person name="Ifeonu O.O."/>
            <person name="Silva J.C."/>
            <person name="Suarez C.E."/>
            <person name="Brayton K.A."/>
        </authorList>
    </citation>
    <scope>NUCLEOTIDE SEQUENCE [LARGE SCALE GENOMIC DNA]</scope>
</reference>
<gene>
    <name evidence="1" type="ORF">BBOV_III000540</name>
</gene>
<keyword evidence="2" id="KW-1185">Reference proteome</keyword>
<dbReference type="AlphaFoldDB" id="A7AM37"/>
<protein>
    <submittedName>
        <fullName evidence="1">Uncharacterized protein</fullName>
    </submittedName>
</protein>
<reference evidence="1 2" key="1">
    <citation type="journal article" date="2007" name="PLoS Pathog.">
        <title>Genome sequence of Babesia bovis and comparative analysis of apicomplexan hemoprotozoa.</title>
        <authorList>
            <person name="Brayton K.A."/>
            <person name="Lau A.O.T."/>
            <person name="Herndon D.R."/>
            <person name="Hannick L."/>
            <person name="Kappmeyer L.S."/>
            <person name="Berens S.J."/>
            <person name="Bidwell S.L."/>
            <person name="Brown W.C."/>
            <person name="Crabtree J."/>
            <person name="Fadrosh D."/>
            <person name="Feldblum T."/>
            <person name="Forberger H.A."/>
            <person name="Haas B.J."/>
            <person name="Howell J.M."/>
            <person name="Khouri H."/>
            <person name="Koo H."/>
            <person name="Mann D.J."/>
            <person name="Norimine J."/>
            <person name="Paulsen I.T."/>
            <person name="Radune D."/>
            <person name="Ren Q."/>
            <person name="Smith R.K. Jr."/>
            <person name="Suarez C.E."/>
            <person name="White O."/>
            <person name="Wortman J.R."/>
            <person name="Knowles D.P. Jr."/>
            <person name="McElwain T.F."/>
            <person name="Nene V.M."/>
        </authorList>
    </citation>
    <scope>NUCLEOTIDE SEQUENCE [LARGE SCALE GENOMIC DNA]</scope>
    <source>
        <strain evidence="1">T2Bo</strain>
    </source>
</reference>
<dbReference type="EMBL" id="AAXT01000001">
    <property type="protein sequence ID" value="EDO07621.1"/>
    <property type="molecule type" value="Genomic_DNA"/>
</dbReference>
<comment type="caution">
    <text evidence="1">The sequence shown here is derived from an EMBL/GenBank/DDBJ whole genome shotgun (WGS) entry which is preliminary data.</text>
</comment>
<evidence type="ECO:0000313" key="1">
    <source>
        <dbReference type="EMBL" id="EDO07621.1"/>
    </source>
</evidence>